<keyword evidence="8" id="KW-0418">Kinase</keyword>
<dbReference type="AlphaFoldDB" id="A0A5N6PFH3"/>
<dbReference type="EMBL" id="SZYD01000004">
    <property type="protein sequence ID" value="KAD6453078.1"/>
    <property type="molecule type" value="Genomic_DNA"/>
</dbReference>
<dbReference type="GO" id="GO:0106310">
    <property type="term" value="F:protein serine kinase activity"/>
    <property type="evidence" value="ECO:0007669"/>
    <property type="project" value="RHEA"/>
</dbReference>
<comment type="similarity">
    <text evidence="3">Belongs to the protein kinase superfamily. CAMK Ser/Thr protein kinase family. SNF1 subfamily.</text>
</comment>
<dbReference type="Gene3D" id="1.10.510.10">
    <property type="entry name" value="Transferase(Phosphotransferase) domain 1"/>
    <property type="match status" value="1"/>
</dbReference>
<protein>
    <recommendedName>
        <fullName evidence="4">non-specific serine/threonine protein kinase</fullName>
        <ecNumber evidence="4">2.7.11.1</ecNumber>
    </recommendedName>
</protein>
<organism evidence="21 22">
    <name type="scientific">Mikania micrantha</name>
    <name type="common">bitter vine</name>
    <dbReference type="NCBI Taxonomy" id="192012"/>
    <lineage>
        <taxon>Eukaryota</taxon>
        <taxon>Viridiplantae</taxon>
        <taxon>Streptophyta</taxon>
        <taxon>Embryophyta</taxon>
        <taxon>Tracheophyta</taxon>
        <taxon>Spermatophyta</taxon>
        <taxon>Magnoliopsida</taxon>
        <taxon>eudicotyledons</taxon>
        <taxon>Gunneridae</taxon>
        <taxon>Pentapetalae</taxon>
        <taxon>asterids</taxon>
        <taxon>campanulids</taxon>
        <taxon>Asterales</taxon>
        <taxon>Asteraceae</taxon>
        <taxon>Asteroideae</taxon>
        <taxon>Heliantheae alliance</taxon>
        <taxon>Eupatorieae</taxon>
        <taxon>Mikania</taxon>
    </lineage>
</organism>
<evidence type="ECO:0000256" key="13">
    <source>
        <dbReference type="ARBA" id="ARBA00023242"/>
    </source>
</evidence>
<gene>
    <name evidence="21" type="ORF">E3N88_07783</name>
</gene>
<comment type="cofactor">
    <cofactor evidence="1">
        <name>Mn(2+)</name>
        <dbReference type="ChEBI" id="CHEBI:29035"/>
    </cofactor>
</comment>
<dbReference type="GO" id="GO:0005634">
    <property type="term" value="C:nucleus"/>
    <property type="evidence" value="ECO:0007669"/>
    <property type="project" value="UniProtKB-SubCell"/>
</dbReference>
<feature type="binding site" evidence="17">
    <location>
        <position position="60"/>
    </location>
    <ligand>
        <name>ATP</name>
        <dbReference type="ChEBI" id="CHEBI:30616"/>
    </ligand>
</feature>
<keyword evidence="5" id="KW-0723">Serine/threonine-protein kinase</keyword>
<evidence type="ECO:0000256" key="2">
    <source>
        <dbReference type="ARBA" id="ARBA00004123"/>
    </source>
</evidence>
<keyword evidence="9 17" id="KW-0067">ATP-binding</keyword>
<dbReference type="Gene3D" id="3.30.200.20">
    <property type="entry name" value="Phosphorylase Kinase, domain 1"/>
    <property type="match status" value="1"/>
</dbReference>
<evidence type="ECO:0000256" key="10">
    <source>
        <dbReference type="ARBA" id="ARBA00023015"/>
    </source>
</evidence>
<dbReference type="PROSITE" id="PS00107">
    <property type="entry name" value="PROTEIN_KINASE_ATP"/>
    <property type="match status" value="1"/>
</dbReference>
<comment type="catalytic activity">
    <reaction evidence="14">
        <text>L-threonyl-[protein] + ATP = O-phospho-L-threonyl-[protein] + ADP + H(+)</text>
        <dbReference type="Rhea" id="RHEA:46608"/>
        <dbReference type="Rhea" id="RHEA-COMP:11060"/>
        <dbReference type="Rhea" id="RHEA-COMP:11605"/>
        <dbReference type="ChEBI" id="CHEBI:15378"/>
        <dbReference type="ChEBI" id="CHEBI:30013"/>
        <dbReference type="ChEBI" id="CHEBI:30616"/>
        <dbReference type="ChEBI" id="CHEBI:61977"/>
        <dbReference type="ChEBI" id="CHEBI:456216"/>
        <dbReference type="EC" id="2.7.11.1"/>
    </reaction>
</comment>
<accession>A0A5N6PFH3</accession>
<name>A0A5N6PFH3_9ASTR</name>
<keyword evidence="7 17" id="KW-0547">Nucleotide-binding</keyword>
<dbReference type="GO" id="GO:0007165">
    <property type="term" value="P:signal transduction"/>
    <property type="evidence" value="ECO:0007669"/>
    <property type="project" value="InterPro"/>
</dbReference>
<keyword evidence="10" id="KW-0805">Transcription regulation</keyword>
<evidence type="ECO:0000256" key="9">
    <source>
        <dbReference type="ARBA" id="ARBA00022840"/>
    </source>
</evidence>
<proteinExistence type="inferred from homology"/>
<evidence type="ECO:0000256" key="1">
    <source>
        <dbReference type="ARBA" id="ARBA00001936"/>
    </source>
</evidence>
<dbReference type="SUPFAM" id="SSF56112">
    <property type="entry name" value="Protein kinase-like (PK-like)"/>
    <property type="match status" value="1"/>
</dbReference>
<dbReference type="CDD" id="cd12195">
    <property type="entry name" value="CIPK_C"/>
    <property type="match status" value="1"/>
</dbReference>
<evidence type="ECO:0000256" key="3">
    <source>
        <dbReference type="ARBA" id="ARBA00006234"/>
    </source>
</evidence>
<sequence length="523" mass="58775">MAPSQPSTTTINRTTSDDGGTIILNKYHLTSLLGRGSFAKVYHGRRLTDGSSVAIKVIGKPTTGDPFMEPRLLREVAAMRRLNHPNILRLHEVMATKTKIYLVMELAAGGELFTQLVRRRKMKEATARFYFQQLVSALHFCHQNGVAHRDLKPQNLLLDEHGSLKVSDFGLSALPESLKDGLLHTACGTPAFTAPEILRGRGYDGAKADAWSCGIILFNLLAGHLPFDDGNLPEMYRKIHSREIVFPDWISKQARIIIRKLLDPKPEARMSIESLMDLSWFKKCLKLDPKSIELHEENESNSMKCKTMNAFDIISMSSGLNLSGIFEENGMKKERWFTSTTKVEEIKKRVVEGGERLGYLVKKMKDQVVGLVKGRVVVLAKVVVVVVPELLMVEMTVVDGGDGFSEVEWAELKMVFQDLNLLEDLHVILESFPPRISKISIKKASVCGKNSPADWTRHRGIRRRPWGKFAAEVTNPMRKRTRMWLGTFEMPDVLQWDALLQEPSMTTSELAEVANTGGLPLEI</sequence>
<evidence type="ECO:0000256" key="11">
    <source>
        <dbReference type="ARBA" id="ARBA00023125"/>
    </source>
</evidence>
<evidence type="ECO:0000256" key="5">
    <source>
        <dbReference type="ARBA" id="ARBA00022527"/>
    </source>
</evidence>
<evidence type="ECO:0000313" key="21">
    <source>
        <dbReference type="EMBL" id="KAD6453078.1"/>
    </source>
</evidence>
<dbReference type="PROSITE" id="PS00108">
    <property type="entry name" value="PROTEIN_KINASE_ST"/>
    <property type="match status" value="1"/>
</dbReference>
<dbReference type="OrthoDB" id="193931at2759"/>
<dbReference type="GO" id="GO:0003700">
    <property type="term" value="F:DNA-binding transcription factor activity"/>
    <property type="evidence" value="ECO:0007669"/>
    <property type="project" value="InterPro"/>
</dbReference>
<evidence type="ECO:0000256" key="7">
    <source>
        <dbReference type="ARBA" id="ARBA00022741"/>
    </source>
</evidence>
<dbReference type="FunFam" id="1.10.510.10:FF:000571">
    <property type="entry name" value="Maternal embryonic leucine zipper kinase"/>
    <property type="match status" value="1"/>
</dbReference>
<evidence type="ECO:0000256" key="16">
    <source>
        <dbReference type="ARBA" id="ARBA00058225"/>
    </source>
</evidence>
<dbReference type="SUPFAM" id="SSF54171">
    <property type="entry name" value="DNA-binding domain"/>
    <property type="match status" value="1"/>
</dbReference>
<evidence type="ECO:0000256" key="15">
    <source>
        <dbReference type="ARBA" id="ARBA00048679"/>
    </source>
</evidence>
<dbReference type="PROSITE" id="PS51032">
    <property type="entry name" value="AP2_ERF"/>
    <property type="match status" value="1"/>
</dbReference>
<dbReference type="Gene3D" id="3.30.310.80">
    <property type="entry name" value="Kinase associated domain 1, KA1"/>
    <property type="match status" value="1"/>
</dbReference>
<keyword evidence="6" id="KW-0808">Transferase</keyword>
<keyword evidence="12" id="KW-0804">Transcription</keyword>
<dbReference type="InterPro" id="IPR011009">
    <property type="entry name" value="Kinase-like_dom_sf"/>
</dbReference>
<dbReference type="Gene3D" id="3.30.730.10">
    <property type="entry name" value="AP2/ERF domain"/>
    <property type="match status" value="1"/>
</dbReference>
<evidence type="ECO:0000256" key="12">
    <source>
        <dbReference type="ARBA" id="ARBA00023163"/>
    </source>
</evidence>
<dbReference type="FunFam" id="3.30.200.20:FF:000042">
    <property type="entry name" value="Aurora kinase A"/>
    <property type="match status" value="1"/>
</dbReference>
<dbReference type="GO" id="GO:0003677">
    <property type="term" value="F:DNA binding"/>
    <property type="evidence" value="ECO:0007669"/>
    <property type="project" value="UniProtKB-KW"/>
</dbReference>
<reference evidence="21 22" key="1">
    <citation type="submission" date="2019-05" db="EMBL/GenBank/DDBJ databases">
        <title>Mikania micrantha, genome provides insights into the molecular mechanism of rapid growth.</title>
        <authorList>
            <person name="Liu B."/>
        </authorList>
    </citation>
    <scope>NUCLEOTIDE SEQUENCE [LARGE SCALE GENOMIC DNA]</scope>
    <source>
        <strain evidence="21">NLD-2019</strain>
        <tissue evidence="21">Leaf</tissue>
    </source>
</reference>
<dbReference type="Pfam" id="PF03822">
    <property type="entry name" value="NAF"/>
    <property type="match status" value="1"/>
</dbReference>
<evidence type="ECO:0000259" key="20">
    <source>
        <dbReference type="PROSITE" id="PS51032"/>
    </source>
</evidence>
<dbReference type="SMART" id="SM00220">
    <property type="entry name" value="S_TKc"/>
    <property type="match status" value="1"/>
</dbReference>
<evidence type="ECO:0000313" key="22">
    <source>
        <dbReference type="Proteomes" id="UP000326396"/>
    </source>
</evidence>
<dbReference type="InterPro" id="IPR000719">
    <property type="entry name" value="Prot_kinase_dom"/>
</dbReference>
<keyword evidence="11" id="KW-0238">DNA-binding</keyword>
<evidence type="ECO:0000259" key="18">
    <source>
        <dbReference type="PROSITE" id="PS50011"/>
    </source>
</evidence>
<dbReference type="InterPro" id="IPR001471">
    <property type="entry name" value="AP2/ERF_dom"/>
</dbReference>
<dbReference type="GO" id="GO:0004674">
    <property type="term" value="F:protein serine/threonine kinase activity"/>
    <property type="evidence" value="ECO:0007669"/>
    <property type="project" value="UniProtKB-KW"/>
</dbReference>
<dbReference type="Proteomes" id="UP000326396">
    <property type="component" value="Linkage Group LG12"/>
</dbReference>
<dbReference type="Pfam" id="PF00069">
    <property type="entry name" value="Pkinase"/>
    <property type="match status" value="1"/>
</dbReference>
<feature type="domain" description="NAF" evidence="19">
    <location>
        <begin position="303"/>
        <end position="327"/>
    </location>
</feature>
<dbReference type="PANTHER" id="PTHR43895:SF33">
    <property type="entry name" value="PROTEIN KINASE DOMAIN-CONTAINING PROTEIN"/>
    <property type="match status" value="1"/>
</dbReference>
<evidence type="ECO:0000256" key="6">
    <source>
        <dbReference type="ARBA" id="ARBA00022679"/>
    </source>
</evidence>
<evidence type="ECO:0000256" key="4">
    <source>
        <dbReference type="ARBA" id="ARBA00012513"/>
    </source>
</evidence>
<dbReference type="InterPro" id="IPR016177">
    <property type="entry name" value="DNA-bd_dom_sf"/>
</dbReference>
<comment type="caution">
    <text evidence="21">The sequence shown here is derived from an EMBL/GenBank/DDBJ whole genome shotgun (WGS) entry which is preliminary data.</text>
</comment>
<dbReference type="EC" id="2.7.11.1" evidence="4"/>
<comment type="function">
    <text evidence="16">CIPK serine-threonine protein kinases interact with CBL proteins. Binding of a CBL protein to the regulatory NAF domain of CIPK protein lead to the activation of the kinase in a calcium-dependent manner.</text>
</comment>
<evidence type="ECO:0000259" key="19">
    <source>
        <dbReference type="PROSITE" id="PS50816"/>
    </source>
</evidence>
<keyword evidence="13" id="KW-0539">Nucleus</keyword>
<dbReference type="InterPro" id="IPR008271">
    <property type="entry name" value="Ser/Thr_kinase_AS"/>
</dbReference>
<dbReference type="InterPro" id="IPR036955">
    <property type="entry name" value="AP2/ERF_dom_sf"/>
</dbReference>
<dbReference type="GO" id="GO:0005524">
    <property type="term" value="F:ATP binding"/>
    <property type="evidence" value="ECO:0007669"/>
    <property type="project" value="UniProtKB-UniRule"/>
</dbReference>
<evidence type="ECO:0000256" key="14">
    <source>
        <dbReference type="ARBA" id="ARBA00047899"/>
    </source>
</evidence>
<evidence type="ECO:0000256" key="17">
    <source>
        <dbReference type="PROSITE-ProRule" id="PRU10141"/>
    </source>
</evidence>
<dbReference type="PANTHER" id="PTHR43895">
    <property type="entry name" value="CALCIUM/CALMODULIN-DEPENDENT PROTEIN KINASE KINASE-RELATED"/>
    <property type="match status" value="1"/>
</dbReference>
<comment type="catalytic activity">
    <reaction evidence="15">
        <text>L-seryl-[protein] + ATP = O-phospho-L-seryl-[protein] + ADP + H(+)</text>
        <dbReference type="Rhea" id="RHEA:17989"/>
        <dbReference type="Rhea" id="RHEA-COMP:9863"/>
        <dbReference type="Rhea" id="RHEA-COMP:11604"/>
        <dbReference type="ChEBI" id="CHEBI:15378"/>
        <dbReference type="ChEBI" id="CHEBI:29999"/>
        <dbReference type="ChEBI" id="CHEBI:30616"/>
        <dbReference type="ChEBI" id="CHEBI:83421"/>
        <dbReference type="ChEBI" id="CHEBI:456216"/>
        <dbReference type="EC" id="2.7.11.1"/>
    </reaction>
</comment>
<evidence type="ECO:0000256" key="8">
    <source>
        <dbReference type="ARBA" id="ARBA00022777"/>
    </source>
</evidence>
<keyword evidence="22" id="KW-1185">Reference proteome</keyword>
<dbReference type="InterPro" id="IPR004041">
    <property type="entry name" value="NAF_dom"/>
</dbReference>
<feature type="domain" description="Protein kinase" evidence="18">
    <location>
        <begin position="27"/>
        <end position="281"/>
    </location>
</feature>
<feature type="domain" description="AP2/ERF" evidence="20">
    <location>
        <begin position="457"/>
        <end position="492"/>
    </location>
</feature>
<dbReference type="PROSITE" id="PS50011">
    <property type="entry name" value="PROTEIN_KINASE_DOM"/>
    <property type="match status" value="1"/>
</dbReference>
<comment type="subcellular location">
    <subcellularLocation>
        <location evidence="2">Nucleus</location>
    </subcellularLocation>
</comment>
<dbReference type="SMART" id="SM00380">
    <property type="entry name" value="AP2"/>
    <property type="match status" value="1"/>
</dbReference>
<dbReference type="PROSITE" id="PS50816">
    <property type="entry name" value="NAF"/>
    <property type="match status" value="1"/>
</dbReference>
<dbReference type="InterPro" id="IPR018451">
    <property type="entry name" value="NAF/FISL_domain"/>
</dbReference>
<dbReference type="InterPro" id="IPR017441">
    <property type="entry name" value="Protein_kinase_ATP_BS"/>
</dbReference>